<keyword evidence="3" id="KW-1185">Reference proteome</keyword>
<reference evidence="3" key="1">
    <citation type="submission" date="2016-11" db="EMBL/GenBank/DDBJ databases">
        <authorList>
            <person name="Varghese N."/>
            <person name="Submissions S."/>
        </authorList>
    </citation>
    <scope>NUCLEOTIDE SEQUENCE [LARGE SCALE GENOMIC DNA]</scope>
    <source>
        <strain evidence="3">DSM 19978</strain>
    </source>
</reference>
<dbReference type="EMBL" id="FQWB01000012">
    <property type="protein sequence ID" value="SHH03805.1"/>
    <property type="molecule type" value="Genomic_DNA"/>
</dbReference>
<proteinExistence type="predicted"/>
<dbReference type="PROSITE" id="PS50830">
    <property type="entry name" value="TNASE_3"/>
    <property type="match status" value="1"/>
</dbReference>
<evidence type="ECO:0000313" key="2">
    <source>
        <dbReference type="EMBL" id="SHH03805.1"/>
    </source>
</evidence>
<sequence>MQYTAKAPCIVETHWQIEEVLDGDSIIICNRFTQMKKEIRLYGLDAPEVKINRKMKEDEEKSGLPAQLLMQFGLQSLHFVLSVAPPKTIVTIITEQENYYDYWNRQLGYVILPSGLCLNELLLQNGYAKATHQYYCGKLAEYQMMNRQAQLNGIGIYSQVKVF</sequence>
<evidence type="ECO:0000259" key="1">
    <source>
        <dbReference type="PROSITE" id="PS50830"/>
    </source>
</evidence>
<dbReference type="InterPro" id="IPR016071">
    <property type="entry name" value="Staphylococal_nuclease_OB-fold"/>
</dbReference>
<accession>A0A1M5PPN5</accession>
<dbReference type="Proteomes" id="UP000184516">
    <property type="component" value="Unassembled WGS sequence"/>
</dbReference>
<dbReference type="SMART" id="SM00318">
    <property type="entry name" value="SNc"/>
    <property type="match status" value="1"/>
</dbReference>
<dbReference type="SUPFAM" id="SSF50199">
    <property type="entry name" value="Staphylococcal nuclease"/>
    <property type="match status" value="1"/>
</dbReference>
<feature type="domain" description="TNase-like" evidence="1">
    <location>
        <begin position="11"/>
        <end position="159"/>
    </location>
</feature>
<name>A0A1M5PPN5_9FLAO</name>
<dbReference type="RefSeq" id="WP_073371986.1">
    <property type="nucleotide sequence ID" value="NZ_FQWB01000012.1"/>
</dbReference>
<dbReference type="OrthoDB" id="4376109at2"/>
<dbReference type="Gene3D" id="2.40.50.90">
    <property type="match status" value="1"/>
</dbReference>
<evidence type="ECO:0000313" key="3">
    <source>
        <dbReference type="Proteomes" id="UP000184516"/>
    </source>
</evidence>
<protein>
    <submittedName>
        <fullName evidence="2">Micrococcal nuclease</fullName>
    </submittedName>
</protein>
<gene>
    <name evidence="2" type="ORF">SAMN05443549_11229</name>
</gene>
<organism evidence="2 3">
    <name type="scientific">Flavobacterium fluvii</name>
    <dbReference type="NCBI Taxonomy" id="468056"/>
    <lineage>
        <taxon>Bacteria</taxon>
        <taxon>Pseudomonadati</taxon>
        <taxon>Bacteroidota</taxon>
        <taxon>Flavobacteriia</taxon>
        <taxon>Flavobacteriales</taxon>
        <taxon>Flavobacteriaceae</taxon>
        <taxon>Flavobacterium</taxon>
    </lineage>
</organism>
<dbReference type="STRING" id="468056.SAMN05443549_11229"/>
<dbReference type="InterPro" id="IPR035437">
    <property type="entry name" value="SNase_OB-fold_sf"/>
</dbReference>
<dbReference type="Pfam" id="PF00565">
    <property type="entry name" value="SNase"/>
    <property type="match status" value="1"/>
</dbReference>
<dbReference type="AlphaFoldDB" id="A0A1M5PPN5"/>